<dbReference type="PANTHER" id="PTHR12566:SF9">
    <property type="entry name" value="CYTOPLASMIC POLYADENYLATION ELEMENT-BINDING PROTEIN 1"/>
    <property type="match status" value="1"/>
</dbReference>
<dbReference type="InterPro" id="IPR032296">
    <property type="entry name" value="CEBP_ZZ"/>
</dbReference>
<dbReference type="InterPro" id="IPR000504">
    <property type="entry name" value="RRM_dom"/>
</dbReference>
<evidence type="ECO:0000259" key="4">
    <source>
        <dbReference type="PROSITE" id="PS50102"/>
    </source>
</evidence>
<dbReference type="CDD" id="cd19757">
    <property type="entry name" value="Bbox1"/>
    <property type="match status" value="1"/>
</dbReference>
<dbReference type="EMBL" id="WIXE01000021">
    <property type="protein sequence ID" value="KAK5986981.1"/>
    <property type="molecule type" value="Genomic_DNA"/>
</dbReference>
<dbReference type="GO" id="GO:2000766">
    <property type="term" value="P:negative regulation of cytoplasmic translation"/>
    <property type="evidence" value="ECO:0007669"/>
    <property type="project" value="TreeGrafter"/>
</dbReference>
<feature type="region of interest" description="Disordered" evidence="3">
    <location>
        <begin position="136"/>
        <end position="160"/>
    </location>
</feature>
<proteinExistence type="predicted"/>
<dbReference type="GO" id="GO:0043022">
    <property type="term" value="F:ribosome binding"/>
    <property type="evidence" value="ECO:0007669"/>
    <property type="project" value="TreeGrafter"/>
</dbReference>
<name>A0AAN8FVK0_TRICO</name>
<feature type="compositionally biased region" description="Polar residues" evidence="3">
    <location>
        <begin position="136"/>
        <end position="158"/>
    </location>
</feature>
<dbReference type="Gene3D" id="3.30.70.330">
    <property type="match status" value="2"/>
</dbReference>
<dbReference type="GO" id="GO:0008135">
    <property type="term" value="F:translation factor activity, RNA binding"/>
    <property type="evidence" value="ECO:0007669"/>
    <property type="project" value="TreeGrafter"/>
</dbReference>
<comment type="caution">
    <text evidence="5">The sequence shown here is derived from an EMBL/GenBank/DDBJ whole genome shotgun (WGS) entry which is preliminary data.</text>
</comment>
<dbReference type="SUPFAM" id="SSF54928">
    <property type="entry name" value="RNA-binding domain, RBD"/>
    <property type="match status" value="1"/>
</dbReference>
<dbReference type="FunFam" id="3.30.70.330:FF:000677">
    <property type="entry name" value="Cytoplasmic polyadenylation element-binding protein 3"/>
    <property type="match status" value="1"/>
</dbReference>
<dbReference type="InterPro" id="IPR038446">
    <property type="entry name" value="CEBP_ZZ_sf"/>
</dbReference>
<dbReference type="GO" id="GO:0043005">
    <property type="term" value="C:neuron projection"/>
    <property type="evidence" value="ECO:0007669"/>
    <property type="project" value="TreeGrafter"/>
</dbReference>
<dbReference type="PANTHER" id="PTHR12566">
    <property type="entry name" value="CYTOPLASMIC POLYADENYLATION ELEMENT BINDING PROTEIN CPEB"/>
    <property type="match status" value="1"/>
</dbReference>
<reference evidence="5 6" key="1">
    <citation type="submission" date="2019-10" db="EMBL/GenBank/DDBJ databases">
        <title>Assembly and Annotation for the nematode Trichostrongylus colubriformis.</title>
        <authorList>
            <person name="Martin J."/>
        </authorList>
    </citation>
    <scope>NUCLEOTIDE SEQUENCE [LARGE SCALE GENOMIC DNA]</scope>
    <source>
        <strain evidence="5">G859</strain>
        <tissue evidence="5">Whole worm</tissue>
    </source>
</reference>
<dbReference type="Pfam" id="PF16366">
    <property type="entry name" value="CEBP_ZZ"/>
    <property type="match status" value="1"/>
</dbReference>
<dbReference type="InterPro" id="IPR035979">
    <property type="entry name" value="RBD_domain_sf"/>
</dbReference>
<dbReference type="PROSITE" id="PS50102">
    <property type="entry name" value="RRM"/>
    <property type="match status" value="1"/>
</dbReference>
<organism evidence="5 6">
    <name type="scientific">Trichostrongylus colubriformis</name>
    <name type="common">Black scour worm</name>
    <dbReference type="NCBI Taxonomy" id="6319"/>
    <lineage>
        <taxon>Eukaryota</taxon>
        <taxon>Metazoa</taxon>
        <taxon>Ecdysozoa</taxon>
        <taxon>Nematoda</taxon>
        <taxon>Chromadorea</taxon>
        <taxon>Rhabditida</taxon>
        <taxon>Rhabditina</taxon>
        <taxon>Rhabditomorpha</taxon>
        <taxon>Strongyloidea</taxon>
        <taxon>Trichostrongylidae</taxon>
        <taxon>Trichostrongylus</taxon>
    </lineage>
</organism>
<dbReference type="Proteomes" id="UP001331761">
    <property type="component" value="Unassembled WGS sequence"/>
</dbReference>
<keyword evidence="6" id="KW-1185">Reference proteome</keyword>
<feature type="region of interest" description="Disordered" evidence="3">
    <location>
        <begin position="26"/>
        <end position="63"/>
    </location>
</feature>
<sequence length="591" mass="66327">AKFIVLFYNGLMDENFNSLAEEQKEPGFIKGPTEGGEIEEKNRTEEVNNNNIEDASDDLHSSTEVDHPTLEKLAGKFQLIFVGQELTAVMSRFELDVVSAARTPQRARSKSEPTQVGRLPKTVVVKSLENVNENLPNDYITTSESTDFSEISSPPTATSERKEIVESFPSRVICGTQITFDDRHGLYRHFKEQWRGQFATATVADSCCKGYMWSGELPPRNYSNPTFSSKIFVGGVPWDISESALNDAFSPYGACRVEWPSKEGRSNSSQRSRTKVTGYVYIVFETERSVKLLLQDCSQEFGSAGEWYFKLKARRNQSSEIRQVQVIPWVVSDSSYCDDPSCHIDPKKTVFVGALHGMITAHVLFSIMNELYGNVAFVGIDTDKYRYPIGSGRVTFRAHSSYFHAIESAFLEIRTSKFCKKVQIDPFLEDSWCMVCCENPGPYFCRDRTCFRYYCVSCWQARHTIEGKETTNHRPLTRHAPRTGTPRADDHSPRGELVRSLPRSYLQSTGNVTVAPLGGMAAVTAVARGTVPRQQRHAYQYMQLAPAYPSAVYSPTMIQPHCRVGSSIAPGTPVAGQSVTTSPPFIHQRLY</sequence>
<dbReference type="CDD" id="cd12725">
    <property type="entry name" value="RRM2_CPEB1"/>
    <property type="match status" value="1"/>
</dbReference>
<feature type="region of interest" description="Disordered" evidence="3">
    <location>
        <begin position="470"/>
        <end position="495"/>
    </location>
</feature>
<gene>
    <name evidence="5" type="ORF">GCK32_004682</name>
</gene>
<keyword evidence="1 2" id="KW-0694">RNA-binding</keyword>
<protein>
    <submittedName>
        <fullName evidence="5">RRM domain-containing protein</fullName>
    </submittedName>
</protein>
<dbReference type="GO" id="GO:0005634">
    <property type="term" value="C:nucleus"/>
    <property type="evidence" value="ECO:0007669"/>
    <property type="project" value="TreeGrafter"/>
</dbReference>
<dbReference type="SMART" id="SM00360">
    <property type="entry name" value="RRM"/>
    <property type="match status" value="2"/>
</dbReference>
<dbReference type="AlphaFoldDB" id="A0AAN8FVK0"/>
<evidence type="ECO:0000313" key="5">
    <source>
        <dbReference type="EMBL" id="KAK5986981.1"/>
    </source>
</evidence>
<dbReference type="GO" id="GO:0045202">
    <property type="term" value="C:synapse"/>
    <property type="evidence" value="ECO:0007669"/>
    <property type="project" value="TreeGrafter"/>
</dbReference>
<dbReference type="FunFam" id="3.30.70.330:FF:000054">
    <property type="entry name" value="Cytoplasmic polyadenylation element-binding protein 1"/>
    <property type="match status" value="1"/>
</dbReference>
<evidence type="ECO:0000256" key="1">
    <source>
        <dbReference type="ARBA" id="ARBA00022884"/>
    </source>
</evidence>
<evidence type="ECO:0000256" key="3">
    <source>
        <dbReference type="SAM" id="MobiDB-lite"/>
    </source>
</evidence>
<dbReference type="InterPro" id="IPR012677">
    <property type="entry name" value="Nucleotide-bd_a/b_plait_sf"/>
</dbReference>
<dbReference type="Pfam" id="PF16367">
    <property type="entry name" value="RRM_7"/>
    <property type="match status" value="1"/>
</dbReference>
<dbReference type="Gene3D" id="4.10.640.40">
    <property type="entry name" value="Cytoplasmic polyadenylation element-binding protein, ZZ domain"/>
    <property type="match status" value="1"/>
</dbReference>
<dbReference type="GO" id="GO:0005737">
    <property type="term" value="C:cytoplasm"/>
    <property type="evidence" value="ECO:0007669"/>
    <property type="project" value="TreeGrafter"/>
</dbReference>
<dbReference type="GO" id="GO:0000900">
    <property type="term" value="F:mRNA regulatory element binding translation repressor activity"/>
    <property type="evidence" value="ECO:0007669"/>
    <property type="project" value="TreeGrafter"/>
</dbReference>
<accession>A0AAN8FVK0</accession>
<evidence type="ECO:0000256" key="2">
    <source>
        <dbReference type="PROSITE-ProRule" id="PRU00176"/>
    </source>
</evidence>
<evidence type="ECO:0000313" key="6">
    <source>
        <dbReference type="Proteomes" id="UP001331761"/>
    </source>
</evidence>
<dbReference type="InterPro" id="IPR034819">
    <property type="entry name" value="CPEB"/>
</dbReference>
<feature type="non-terminal residue" evidence="5">
    <location>
        <position position="1"/>
    </location>
</feature>
<feature type="domain" description="RRM" evidence="4">
    <location>
        <begin position="229"/>
        <end position="326"/>
    </location>
</feature>
<dbReference type="GO" id="GO:0003730">
    <property type="term" value="F:mRNA 3'-UTR binding"/>
    <property type="evidence" value="ECO:0007669"/>
    <property type="project" value="InterPro"/>
</dbReference>